<keyword evidence="2" id="KW-1185">Reference proteome</keyword>
<accession>A0A3P8FK61</accession>
<name>A0A3P8FK61_9TREM</name>
<protein>
    <submittedName>
        <fullName evidence="1">Uncharacterized protein</fullName>
    </submittedName>
</protein>
<evidence type="ECO:0000313" key="1">
    <source>
        <dbReference type="EMBL" id="VDP55345.1"/>
    </source>
</evidence>
<dbReference type="Proteomes" id="UP000277204">
    <property type="component" value="Unassembled WGS sequence"/>
</dbReference>
<organism evidence="1 2">
    <name type="scientific">Schistosoma margrebowiei</name>
    <dbReference type="NCBI Taxonomy" id="48269"/>
    <lineage>
        <taxon>Eukaryota</taxon>
        <taxon>Metazoa</taxon>
        <taxon>Spiralia</taxon>
        <taxon>Lophotrochozoa</taxon>
        <taxon>Platyhelminthes</taxon>
        <taxon>Trematoda</taxon>
        <taxon>Digenea</taxon>
        <taxon>Strigeidida</taxon>
        <taxon>Schistosomatoidea</taxon>
        <taxon>Schistosomatidae</taxon>
        <taxon>Schistosoma</taxon>
    </lineage>
</organism>
<sequence>MYSLQSIYGTLIRQWGSPCKVLTTRCEFEVSWFVTPYPSNSNRSPMIFDKDYLCW</sequence>
<dbReference type="AlphaFoldDB" id="A0A3P8FK61"/>
<evidence type="ECO:0000313" key="2">
    <source>
        <dbReference type="Proteomes" id="UP000277204"/>
    </source>
</evidence>
<proteinExistence type="predicted"/>
<gene>
    <name evidence="1" type="ORF">SMRZ_LOCUS25480</name>
</gene>
<reference evidence="1 2" key="1">
    <citation type="submission" date="2018-11" db="EMBL/GenBank/DDBJ databases">
        <authorList>
            <consortium name="Pathogen Informatics"/>
        </authorList>
    </citation>
    <scope>NUCLEOTIDE SEQUENCE [LARGE SCALE GENOMIC DNA]</scope>
    <source>
        <strain evidence="1 2">Zambia</strain>
    </source>
</reference>
<dbReference type="EMBL" id="UZAI01021383">
    <property type="protein sequence ID" value="VDP55345.1"/>
    <property type="molecule type" value="Genomic_DNA"/>
</dbReference>